<comment type="function">
    <text evidence="8">May be involved in fusion of retrograde transport vesicles derived from an endocytic compartment with the Golgi complex.</text>
</comment>
<dbReference type="Proteomes" id="UP000612055">
    <property type="component" value="Unassembled WGS sequence"/>
</dbReference>
<protein>
    <recommendedName>
        <fullName evidence="8">Vesicle transport protein</fullName>
    </recommendedName>
</protein>
<keyword evidence="2 8" id="KW-0813">Transport</keyword>
<gene>
    <name evidence="9" type="ORF">HYH03_012489</name>
</gene>
<dbReference type="GO" id="GO:0016192">
    <property type="term" value="P:vesicle-mediated transport"/>
    <property type="evidence" value="ECO:0007669"/>
    <property type="project" value="InterPro"/>
</dbReference>
<evidence type="ECO:0000256" key="3">
    <source>
        <dbReference type="ARBA" id="ARBA00022692"/>
    </source>
</evidence>
<keyword evidence="4 8" id="KW-0653">Protein transport</keyword>
<sequence>MLFLPVIILSPSKFALSFTLGCLCIMAGFVQLRGWKTQLQHMASAERLPYTAAYVGSVAATLYAALFMRSYLLSLVCSGLQVVALLYYLMSYFPGGASGVKFMLGMFYQATLRCMASVYAMVAK</sequence>
<proteinExistence type="inferred from homology"/>
<dbReference type="OrthoDB" id="660759at2759"/>
<reference evidence="9" key="1">
    <citation type="journal article" date="2020" name="bioRxiv">
        <title>Comparative genomics of Chlamydomonas.</title>
        <authorList>
            <person name="Craig R.J."/>
            <person name="Hasan A.R."/>
            <person name="Ness R.W."/>
            <person name="Keightley P.D."/>
        </authorList>
    </citation>
    <scope>NUCLEOTIDE SEQUENCE</scope>
    <source>
        <strain evidence="9">CCAP 11/70</strain>
    </source>
</reference>
<evidence type="ECO:0000256" key="5">
    <source>
        <dbReference type="ARBA" id="ARBA00022989"/>
    </source>
</evidence>
<dbReference type="AlphaFoldDB" id="A0A835XU40"/>
<dbReference type="InterPro" id="IPR011691">
    <property type="entry name" value="Vesicle_transpt_SFT2"/>
</dbReference>
<dbReference type="GO" id="GO:0012505">
    <property type="term" value="C:endomembrane system"/>
    <property type="evidence" value="ECO:0007669"/>
    <property type="project" value="UniProtKB-ARBA"/>
</dbReference>
<dbReference type="InterPro" id="IPR007305">
    <property type="entry name" value="Vesicle_transpt_Got1/SFT2"/>
</dbReference>
<evidence type="ECO:0000256" key="1">
    <source>
        <dbReference type="ARBA" id="ARBA00004141"/>
    </source>
</evidence>
<feature type="transmembrane region" description="Helical" evidence="8">
    <location>
        <begin position="47"/>
        <end position="65"/>
    </location>
</feature>
<evidence type="ECO:0000256" key="2">
    <source>
        <dbReference type="ARBA" id="ARBA00022448"/>
    </source>
</evidence>
<evidence type="ECO:0000256" key="8">
    <source>
        <dbReference type="RuleBase" id="RU363111"/>
    </source>
</evidence>
<evidence type="ECO:0000313" key="9">
    <source>
        <dbReference type="EMBL" id="KAG2489053.1"/>
    </source>
</evidence>
<evidence type="ECO:0000256" key="6">
    <source>
        <dbReference type="ARBA" id="ARBA00023136"/>
    </source>
</evidence>
<feature type="transmembrane region" description="Helical" evidence="8">
    <location>
        <begin position="14"/>
        <end position="35"/>
    </location>
</feature>
<keyword evidence="6 8" id="KW-0472">Membrane</keyword>
<keyword evidence="5 8" id="KW-1133">Transmembrane helix</keyword>
<comment type="subcellular location">
    <subcellularLocation>
        <location evidence="1 8">Membrane</location>
        <topology evidence="1 8">Multi-pass membrane protein</topology>
    </subcellularLocation>
</comment>
<dbReference type="GO" id="GO:0016020">
    <property type="term" value="C:membrane"/>
    <property type="evidence" value="ECO:0007669"/>
    <property type="project" value="UniProtKB-SubCell"/>
</dbReference>
<keyword evidence="10" id="KW-1185">Reference proteome</keyword>
<evidence type="ECO:0000256" key="4">
    <source>
        <dbReference type="ARBA" id="ARBA00022927"/>
    </source>
</evidence>
<dbReference type="PANTHER" id="PTHR23137">
    <property type="entry name" value="VESICLE TRANSPORT PROTEIN-RELATED"/>
    <property type="match status" value="1"/>
</dbReference>
<dbReference type="EMBL" id="JAEHOE010000077">
    <property type="protein sequence ID" value="KAG2489053.1"/>
    <property type="molecule type" value="Genomic_DNA"/>
</dbReference>
<dbReference type="GO" id="GO:0015031">
    <property type="term" value="P:protein transport"/>
    <property type="evidence" value="ECO:0007669"/>
    <property type="project" value="UniProtKB-KW"/>
</dbReference>
<comment type="caution">
    <text evidence="9">The sequence shown here is derived from an EMBL/GenBank/DDBJ whole genome shotgun (WGS) entry which is preliminary data.</text>
</comment>
<evidence type="ECO:0000313" key="10">
    <source>
        <dbReference type="Proteomes" id="UP000612055"/>
    </source>
</evidence>
<comment type="caution">
    <text evidence="8">Lacks conserved residue(s) required for the propagation of feature annotation.</text>
</comment>
<comment type="similarity">
    <text evidence="7 8">Belongs to the SFT2 family.</text>
</comment>
<dbReference type="Pfam" id="PF04178">
    <property type="entry name" value="Got1"/>
    <property type="match status" value="1"/>
</dbReference>
<name>A0A835XU40_9CHLO</name>
<accession>A0A835XU40</accession>
<organism evidence="9 10">
    <name type="scientific">Edaphochlamys debaryana</name>
    <dbReference type="NCBI Taxonomy" id="47281"/>
    <lineage>
        <taxon>Eukaryota</taxon>
        <taxon>Viridiplantae</taxon>
        <taxon>Chlorophyta</taxon>
        <taxon>core chlorophytes</taxon>
        <taxon>Chlorophyceae</taxon>
        <taxon>CS clade</taxon>
        <taxon>Chlamydomonadales</taxon>
        <taxon>Chlamydomonadales incertae sedis</taxon>
        <taxon>Edaphochlamys</taxon>
    </lineage>
</organism>
<dbReference type="PANTHER" id="PTHR23137:SF36">
    <property type="entry name" value="VESICLE TRANSPORT PROTEIN SFT2C"/>
    <property type="match status" value="1"/>
</dbReference>
<keyword evidence="3 8" id="KW-0812">Transmembrane</keyword>
<dbReference type="GO" id="GO:0005737">
    <property type="term" value="C:cytoplasm"/>
    <property type="evidence" value="ECO:0007669"/>
    <property type="project" value="UniProtKB-ARBA"/>
</dbReference>
<evidence type="ECO:0000256" key="7">
    <source>
        <dbReference type="ARBA" id="ARBA00025800"/>
    </source>
</evidence>